<accession>A0A371ITX6</accession>
<keyword evidence="3" id="KW-1185">Reference proteome</keyword>
<dbReference type="EMBL" id="NOJZ02000007">
    <property type="protein sequence ID" value="RDY23921.1"/>
    <property type="molecule type" value="Genomic_DNA"/>
</dbReference>
<evidence type="ECO:0000313" key="2">
    <source>
        <dbReference type="EMBL" id="RDY23921.1"/>
    </source>
</evidence>
<evidence type="ECO:0000313" key="3">
    <source>
        <dbReference type="Proteomes" id="UP000243494"/>
    </source>
</evidence>
<dbReference type="OrthoDB" id="9783299at2"/>
<name>A0A371ITX6_9FIRM</name>
<dbReference type="AlphaFoldDB" id="A0A371ITX6"/>
<gene>
    <name evidence="2" type="ORF">CHF27_006095</name>
</gene>
<protein>
    <submittedName>
        <fullName evidence="2">DUF4397 domain-containing protein</fullName>
    </submittedName>
</protein>
<evidence type="ECO:0000259" key="1">
    <source>
        <dbReference type="Pfam" id="PF14344"/>
    </source>
</evidence>
<reference evidence="2 3" key="1">
    <citation type="journal article" date="2017" name="Genome Announc.">
        <title>Draft Genome Sequence of Romboutsia maritimum sp. nov. Strain CCRI-22766(T), Isolated from Coastal Estuarine Mud.</title>
        <authorList>
            <person name="Maheux A.F."/>
            <person name="Boudreau D.K."/>
            <person name="Berube E."/>
            <person name="Boissinot M."/>
            <person name="Raymond F."/>
            <person name="Brodeur S."/>
            <person name="Corbeil J."/>
            <person name="Brightwell G."/>
            <person name="Broda D."/>
            <person name="Omar R.F."/>
            <person name="Bergeron M.G."/>
        </authorList>
    </citation>
    <scope>NUCLEOTIDE SEQUENCE [LARGE SCALE GENOMIC DNA]</scope>
    <source>
        <strain evidence="2 3">CCRI-22766</strain>
    </source>
</reference>
<proteinExistence type="predicted"/>
<dbReference type="Pfam" id="PF14344">
    <property type="entry name" value="DUF4397"/>
    <property type="match status" value="1"/>
</dbReference>
<sequence length="204" mass="22501">MDCLKIEQGTSLVRVFHAAPQAPAVDVYVNDSLVFSNLEYMNFTDYLPLQAGEYKIDVYPAGTNETPVISQMVDVPEGEMITVAATGNLDDLSLLIIIDHVKQIPSNDFSTFRIVHLSPNAPAIDVLVDGQELINDIQFREGSSYANVYPGNYRIRVVLNSNKTTVLPLKVTLNGNRIYTIYIVGDSPDLAAIQSVDGNTYLCR</sequence>
<feature type="domain" description="DUF4397" evidence="1">
    <location>
        <begin position="11"/>
        <end position="124"/>
    </location>
</feature>
<dbReference type="RefSeq" id="WP_095405037.1">
    <property type="nucleotide sequence ID" value="NZ_NOJZ02000007.1"/>
</dbReference>
<comment type="caution">
    <text evidence="2">The sequence shown here is derived from an EMBL/GenBank/DDBJ whole genome shotgun (WGS) entry which is preliminary data.</text>
</comment>
<dbReference type="Proteomes" id="UP000243494">
    <property type="component" value="Unassembled WGS sequence"/>
</dbReference>
<dbReference type="InterPro" id="IPR025510">
    <property type="entry name" value="DUF4397"/>
</dbReference>
<organism evidence="2 3">
    <name type="scientific">Romboutsia maritimum</name>
    <dbReference type="NCBI Taxonomy" id="2020948"/>
    <lineage>
        <taxon>Bacteria</taxon>
        <taxon>Bacillati</taxon>
        <taxon>Bacillota</taxon>
        <taxon>Clostridia</taxon>
        <taxon>Peptostreptococcales</taxon>
        <taxon>Peptostreptococcaceae</taxon>
        <taxon>Romboutsia</taxon>
    </lineage>
</organism>